<feature type="region of interest" description="Disordered" evidence="1">
    <location>
        <begin position="1"/>
        <end position="26"/>
    </location>
</feature>
<organism evidence="3 4">
    <name type="scientific">Streptococcus suis</name>
    <dbReference type="NCBI Taxonomy" id="1307"/>
    <lineage>
        <taxon>Bacteria</taxon>
        <taxon>Bacillati</taxon>
        <taxon>Bacillota</taxon>
        <taxon>Bacilli</taxon>
        <taxon>Lactobacillales</taxon>
        <taxon>Streptococcaceae</taxon>
        <taxon>Streptococcus</taxon>
    </lineage>
</organism>
<accession>A0A6L8MZH5</accession>
<name>A0A6L8MZH5_STRSU</name>
<evidence type="ECO:0000313" key="4">
    <source>
        <dbReference type="Proteomes" id="UP000483765"/>
    </source>
</evidence>
<sequence length="156" mass="17415">MQFSRNSKHDADEFSRQLKNQQDGMNKLTVKDYIDNRGDYLANGRSSNGNAAQKAAREAAQADKYNELRNSGLSHSEAKTQSETWMKTQHALHDPDQIAGGFANKVTGVGDANINKAIGSQWKSRIGTVDEVVDEIARTTPYEDLDKIYLNVKLRN</sequence>
<evidence type="ECO:0000313" key="3">
    <source>
        <dbReference type="EMBL" id="MYN70409.1"/>
    </source>
</evidence>
<feature type="compositionally biased region" description="Basic and acidic residues" evidence="1">
    <location>
        <begin position="7"/>
        <end position="16"/>
    </location>
</feature>
<evidence type="ECO:0000256" key="1">
    <source>
        <dbReference type="SAM" id="MobiDB-lite"/>
    </source>
</evidence>
<dbReference type="AlphaFoldDB" id="A0A6L8MZH5"/>
<protein>
    <recommendedName>
        <fullName evidence="2">Novel toxin 15 domain-containing protein</fullName>
    </recommendedName>
</protein>
<dbReference type="Proteomes" id="UP000483765">
    <property type="component" value="Unassembled WGS sequence"/>
</dbReference>
<dbReference type="InterPro" id="IPR028949">
    <property type="entry name" value="Ntox15"/>
</dbReference>
<feature type="region of interest" description="Disordered" evidence="1">
    <location>
        <begin position="44"/>
        <end position="88"/>
    </location>
</feature>
<reference evidence="3 4" key="1">
    <citation type="submission" date="2019-11" db="EMBL/GenBank/DDBJ databases">
        <title>Divergent Streptococcus suis from cattle.</title>
        <authorList>
            <person name="Williamson C."/>
        </authorList>
    </citation>
    <scope>NUCLEOTIDE SEQUENCE [LARGE SCALE GENOMIC DNA]</scope>
    <source>
        <strain evidence="3 4">10-36905</strain>
    </source>
</reference>
<feature type="compositionally biased region" description="Basic and acidic residues" evidence="1">
    <location>
        <begin position="55"/>
        <end position="67"/>
    </location>
</feature>
<feature type="domain" description="Novel toxin 15" evidence="2">
    <location>
        <begin position="8"/>
        <end position="154"/>
    </location>
</feature>
<dbReference type="Pfam" id="PF15604">
    <property type="entry name" value="Ntox15"/>
    <property type="match status" value="1"/>
</dbReference>
<proteinExistence type="predicted"/>
<gene>
    <name evidence="3" type="ORF">GLP18_09365</name>
</gene>
<dbReference type="EMBL" id="WNXH01000017">
    <property type="protein sequence ID" value="MYN70409.1"/>
    <property type="molecule type" value="Genomic_DNA"/>
</dbReference>
<feature type="compositionally biased region" description="Polar residues" evidence="1">
    <location>
        <begin position="68"/>
        <end position="87"/>
    </location>
</feature>
<evidence type="ECO:0000259" key="2">
    <source>
        <dbReference type="Pfam" id="PF15604"/>
    </source>
</evidence>
<comment type="caution">
    <text evidence="3">The sequence shown here is derived from an EMBL/GenBank/DDBJ whole genome shotgun (WGS) entry which is preliminary data.</text>
</comment>